<sequence>MARLSEAQAVLFDLDGTLVDTLPDIAWCLNQVLVQHQLAALPEARVRALVGGGVAAMIEQVALEQGASDAGRLLADYSACYRQHLVQYSRPYAGIDRLLETLAARGLPIAVVTNKAHVLALQVLERLLPTTAFGAVLGHQPGQPLKPAPDTALLAAERLGVAPVHCLFVGDTPIDLLTAHAAGMPVVAAGWGYGEPETLRAHGPQLYCQTPDQLLAALRPTAVPPLSQSMELAGSL</sequence>
<dbReference type="SUPFAM" id="SSF56784">
    <property type="entry name" value="HAD-like"/>
    <property type="match status" value="1"/>
</dbReference>
<dbReference type="GO" id="GO:0006281">
    <property type="term" value="P:DNA repair"/>
    <property type="evidence" value="ECO:0007669"/>
    <property type="project" value="TreeGrafter"/>
</dbReference>
<dbReference type="InterPro" id="IPR036412">
    <property type="entry name" value="HAD-like_sf"/>
</dbReference>
<reference evidence="6 7" key="1">
    <citation type="submission" date="2018-12" db="EMBL/GenBank/DDBJ databases">
        <authorList>
            <person name="Li S."/>
            <person name="Yang R."/>
            <person name="Chen G."/>
            <person name="Zou L."/>
            <person name="Zhang C."/>
            <person name="Chen Y."/>
            <person name="Liu Z."/>
            <person name="Li Y."/>
            <person name="Yan Y."/>
            <person name="Huang M."/>
            <person name="Chen T."/>
        </authorList>
    </citation>
    <scope>NUCLEOTIDE SEQUENCE [LARGE SCALE GENOMIC DNA]</scope>
    <source>
        <strain evidence="6 7">1257</strain>
    </source>
</reference>
<evidence type="ECO:0000313" key="6">
    <source>
        <dbReference type="EMBL" id="AZL70521.1"/>
    </source>
</evidence>
<name>A0A3Q8U4G1_9PSED</name>
<evidence type="ECO:0000256" key="2">
    <source>
        <dbReference type="ARBA" id="ARBA00022723"/>
    </source>
</evidence>
<protein>
    <submittedName>
        <fullName evidence="6">HAD family hydrolase</fullName>
    </submittedName>
</protein>
<dbReference type="KEGG" id="pory:EJA05_23550"/>
<comment type="cofactor">
    <cofactor evidence="1">
        <name>Mg(2+)</name>
        <dbReference type="ChEBI" id="CHEBI:18420"/>
    </cofactor>
</comment>
<dbReference type="AlphaFoldDB" id="A0A3Q8U4G1"/>
<dbReference type="InterPro" id="IPR006439">
    <property type="entry name" value="HAD-SF_hydro_IA"/>
</dbReference>
<dbReference type="PANTHER" id="PTHR43434:SF23">
    <property type="entry name" value="PHOSPHOGLYCOLATE PHOSPHATASE"/>
    <property type="match status" value="1"/>
</dbReference>
<evidence type="ECO:0000313" key="7">
    <source>
        <dbReference type="Proteomes" id="UP000268230"/>
    </source>
</evidence>
<dbReference type="SFLD" id="SFLDS00003">
    <property type="entry name" value="Haloacid_Dehalogenase"/>
    <property type="match status" value="1"/>
</dbReference>
<evidence type="ECO:0000256" key="1">
    <source>
        <dbReference type="ARBA" id="ARBA00001946"/>
    </source>
</evidence>
<accession>A0A3Q8U4G1</accession>
<dbReference type="SFLD" id="SFLDG01135">
    <property type="entry name" value="C1.5.6:_HAD__Beta-PGM__Phospha"/>
    <property type="match status" value="1"/>
</dbReference>
<dbReference type="Pfam" id="PF13419">
    <property type="entry name" value="HAD_2"/>
    <property type="match status" value="1"/>
</dbReference>
<dbReference type="Gene3D" id="3.40.50.1000">
    <property type="entry name" value="HAD superfamily/HAD-like"/>
    <property type="match status" value="1"/>
</dbReference>
<organism evidence="6 7">
    <name type="scientific">Pseudomonas entomophila</name>
    <dbReference type="NCBI Taxonomy" id="312306"/>
    <lineage>
        <taxon>Bacteria</taxon>
        <taxon>Pseudomonadati</taxon>
        <taxon>Pseudomonadota</taxon>
        <taxon>Gammaproteobacteria</taxon>
        <taxon>Pseudomonadales</taxon>
        <taxon>Pseudomonadaceae</taxon>
        <taxon>Pseudomonas</taxon>
    </lineage>
</organism>
<dbReference type="GO" id="GO:0008967">
    <property type="term" value="F:phosphoglycolate phosphatase activity"/>
    <property type="evidence" value="ECO:0007669"/>
    <property type="project" value="TreeGrafter"/>
</dbReference>
<evidence type="ECO:0000256" key="5">
    <source>
        <dbReference type="ARBA" id="ARBA00023277"/>
    </source>
</evidence>
<dbReference type="GO" id="GO:0005829">
    <property type="term" value="C:cytosol"/>
    <property type="evidence" value="ECO:0007669"/>
    <property type="project" value="TreeGrafter"/>
</dbReference>
<dbReference type="NCBIfam" id="TIGR01509">
    <property type="entry name" value="HAD-SF-IA-v3"/>
    <property type="match status" value="1"/>
</dbReference>
<keyword evidence="4" id="KW-0460">Magnesium</keyword>
<keyword evidence="3 6" id="KW-0378">Hydrolase</keyword>
<dbReference type="OrthoDB" id="9776368at2"/>
<gene>
    <name evidence="6" type="ORF">EJA05_23550</name>
</gene>
<keyword evidence="5" id="KW-0119">Carbohydrate metabolism</keyword>
<dbReference type="SFLD" id="SFLDG01129">
    <property type="entry name" value="C1.5:_HAD__Beta-PGM__Phosphata"/>
    <property type="match status" value="1"/>
</dbReference>
<proteinExistence type="predicted"/>
<keyword evidence="2" id="KW-0479">Metal-binding</keyword>
<dbReference type="PRINTS" id="PR00413">
    <property type="entry name" value="HADHALOGNASE"/>
</dbReference>
<dbReference type="InterPro" id="IPR041492">
    <property type="entry name" value="HAD_2"/>
</dbReference>
<evidence type="ECO:0000256" key="4">
    <source>
        <dbReference type="ARBA" id="ARBA00022842"/>
    </source>
</evidence>
<evidence type="ECO:0000256" key="3">
    <source>
        <dbReference type="ARBA" id="ARBA00022801"/>
    </source>
</evidence>
<dbReference type="InterPro" id="IPR050155">
    <property type="entry name" value="HAD-like_hydrolase_sf"/>
</dbReference>
<dbReference type="Proteomes" id="UP000268230">
    <property type="component" value="Chromosome"/>
</dbReference>
<dbReference type="EMBL" id="CP034338">
    <property type="protein sequence ID" value="AZL70521.1"/>
    <property type="molecule type" value="Genomic_DNA"/>
</dbReference>
<dbReference type="GO" id="GO:0046872">
    <property type="term" value="F:metal ion binding"/>
    <property type="evidence" value="ECO:0007669"/>
    <property type="project" value="UniProtKB-KW"/>
</dbReference>
<dbReference type="InterPro" id="IPR023198">
    <property type="entry name" value="PGP-like_dom2"/>
</dbReference>
<dbReference type="Gene3D" id="1.10.150.240">
    <property type="entry name" value="Putative phosphatase, domain 2"/>
    <property type="match status" value="1"/>
</dbReference>
<dbReference type="InterPro" id="IPR023214">
    <property type="entry name" value="HAD_sf"/>
</dbReference>
<dbReference type="PANTHER" id="PTHR43434">
    <property type="entry name" value="PHOSPHOGLYCOLATE PHOSPHATASE"/>
    <property type="match status" value="1"/>
</dbReference>
<dbReference type="NCBIfam" id="TIGR01549">
    <property type="entry name" value="HAD-SF-IA-v1"/>
    <property type="match status" value="1"/>
</dbReference>